<dbReference type="OrthoDB" id="9784484at2"/>
<feature type="transmembrane region" description="Helical" evidence="4">
    <location>
        <begin position="21"/>
        <end position="41"/>
    </location>
</feature>
<evidence type="ECO:0000256" key="2">
    <source>
        <dbReference type="ARBA" id="ARBA00009477"/>
    </source>
</evidence>
<dbReference type="RefSeq" id="WP_101183390.1">
    <property type="nucleotide sequence ID" value="NZ_CP031218.1"/>
</dbReference>
<dbReference type="Proteomes" id="UP000233248">
    <property type="component" value="Unassembled WGS sequence"/>
</dbReference>
<dbReference type="Pfam" id="PF25917">
    <property type="entry name" value="BSH_RND"/>
    <property type="match status" value="1"/>
</dbReference>
<gene>
    <name evidence="7" type="ORF">CP960_01145</name>
</gene>
<dbReference type="PANTHER" id="PTHR32347">
    <property type="entry name" value="EFFLUX SYSTEM COMPONENT YKNX-RELATED"/>
    <property type="match status" value="1"/>
</dbReference>
<evidence type="ECO:0000256" key="1">
    <source>
        <dbReference type="ARBA" id="ARBA00004196"/>
    </source>
</evidence>
<dbReference type="AlphaFoldDB" id="A0A2N1J698"/>
<keyword evidence="4" id="KW-0472">Membrane</keyword>
<sequence>MANSTLQEQLNEYAKGNKKRRYIYILIAIFTLTALFLVFLINNDENKEVSYITKKVKKGDLEVSVLATGNLNPTNSVDIGIEVSGTIKEIYVDFNDKVKVGQVLAKLDTTKLKSKVDSSKASLFIAKANLKESEVNVKNKKLNYERMLKMFEQSKGKYPSKNDLDDSLFSYESSKALYEAAKAKVMQAEYNLKTDQENLDKAVVKSSIDGIVLNKAVEVGQTVAASMSTPTLFTLAKDLSKMDLIVSIDEADVANIKEGLNVTFTVDAYPKEIFKGKIKQVRFNPISENGVVTYETVVLVDNKRLFLRPGMTASAKIITKKQNNVLLVPNSALRFNPVANKDNKKQSVNLLRAKRRTKKDKNFKELDVLSYKSLYILKNNQVKKVEVKVLQTDGKFTSIQSQIIKEGDNVITSQKSS</sequence>
<dbReference type="KEGG" id="ahs:AHALO_0468"/>
<accession>A0A2N1J698</accession>
<dbReference type="Pfam" id="PF25990">
    <property type="entry name" value="Beta-barrel_YknX"/>
    <property type="match status" value="1"/>
</dbReference>
<protein>
    <submittedName>
        <fullName evidence="7">Efflux transporter periplasmic adaptor subunit</fullName>
    </submittedName>
</protein>
<evidence type="ECO:0000313" key="8">
    <source>
        <dbReference type="Proteomes" id="UP000233248"/>
    </source>
</evidence>
<feature type="domain" description="YknX-like beta-barrel" evidence="6">
    <location>
        <begin position="247"/>
        <end position="317"/>
    </location>
</feature>
<keyword evidence="4" id="KW-1133">Transmembrane helix</keyword>
<dbReference type="Gene3D" id="2.40.50.100">
    <property type="match status" value="1"/>
</dbReference>
<organism evidence="7 8">
    <name type="scientific">Malaciobacter halophilus</name>
    <dbReference type="NCBI Taxonomy" id="197482"/>
    <lineage>
        <taxon>Bacteria</taxon>
        <taxon>Pseudomonadati</taxon>
        <taxon>Campylobacterota</taxon>
        <taxon>Epsilonproteobacteria</taxon>
        <taxon>Campylobacterales</taxon>
        <taxon>Arcobacteraceae</taxon>
        <taxon>Malaciobacter</taxon>
    </lineage>
</organism>
<dbReference type="InterPro" id="IPR006143">
    <property type="entry name" value="RND_pump_MFP"/>
</dbReference>
<comment type="subcellular location">
    <subcellularLocation>
        <location evidence="1">Cell envelope</location>
    </subcellularLocation>
</comment>
<evidence type="ECO:0000259" key="5">
    <source>
        <dbReference type="Pfam" id="PF25917"/>
    </source>
</evidence>
<dbReference type="GO" id="GO:0030313">
    <property type="term" value="C:cell envelope"/>
    <property type="evidence" value="ECO:0007669"/>
    <property type="project" value="UniProtKB-SubCell"/>
</dbReference>
<keyword evidence="4" id="KW-0812">Transmembrane</keyword>
<dbReference type="SUPFAM" id="SSF111369">
    <property type="entry name" value="HlyD-like secretion proteins"/>
    <property type="match status" value="1"/>
</dbReference>
<dbReference type="InterPro" id="IPR058625">
    <property type="entry name" value="MdtA-like_BSH"/>
</dbReference>
<proteinExistence type="inferred from homology"/>
<comment type="similarity">
    <text evidence="2">Belongs to the membrane fusion protein (MFP) (TC 8.A.1) family.</text>
</comment>
<dbReference type="GO" id="GO:0016020">
    <property type="term" value="C:membrane"/>
    <property type="evidence" value="ECO:0007669"/>
    <property type="project" value="InterPro"/>
</dbReference>
<evidence type="ECO:0000256" key="3">
    <source>
        <dbReference type="ARBA" id="ARBA00023054"/>
    </source>
</evidence>
<evidence type="ECO:0000313" key="7">
    <source>
        <dbReference type="EMBL" id="PKI82097.1"/>
    </source>
</evidence>
<dbReference type="NCBIfam" id="TIGR01730">
    <property type="entry name" value="RND_mfp"/>
    <property type="match status" value="1"/>
</dbReference>
<dbReference type="InterPro" id="IPR050465">
    <property type="entry name" value="UPF0194_transport"/>
</dbReference>
<dbReference type="EMBL" id="NXIF01000005">
    <property type="protein sequence ID" value="PKI82097.1"/>
    <property type="molecule type" value="Genomic_DNA"/>
</dbReference>
<evidence type="ECO:0000256" key="4">
    <source>
        <dbReference type="SAM" id="Phobius"/>
    </source>
</evidence>
<dbReference type="PANTHER" id="PTHR32347:SF14">
    <property type="entry name" value="EFFLUX SYSTEM COMPONENT YKNX-RELATED"/>
    <property type="match status" value="1"/>
</dbReference>
<dbReference type="Gene3D" id="2.40.30.170">
    <property type="match status" value="1"/>
</dbReference>
<keyword evidence="3" id="KW-0175">Coiled coil</keyword>
<feature type="domain" description="Multidrug resistance protein MdtA-like barrel-sandwich hybrid" evidence="5">
    <location>
        <begin position="75"/>
        <end position="232"/>
    </location>
</feature>
<name>A0A2N1J698_9BACT</name>
<keyword evidence="8" id="KW-1185">Reference proteome</keyword>
<dbReference type="GO" id="GO:0022857">
    <property type="term" value="F:transmembrane transporter activity"/>
    <property type="evidence" value="ECO:0007669"/>
    <property type="project" value="InterPro"/>
</dbReference>
<comment type="caution">
    <text evidence="7">The sequence shown here is derived from an EMBL/GenBank/DDBJ whole genome shotgun (WGS) entry which is preliminary data.</text>
</comment>
<reference evidence="7 8" key="1">
    <citation type="submission" date="2017-09" db="EMBL/GenBank/DDBJ databases">
        <title>Genomics of the genus Arcobacter.</title>
        <authorList>
            <person name="Perez-Cataluna A."/>
            <person name="Figueras M.J."/>
            <person name="Salas-Masso N."/>
        </authorList>
    </citation>
    <scope>NUCLEOTIDE SEQUENCE [LARGE SCALE GENOMIC DNA]</scope>
    <source>
        <strain evidence="7 8">DSM 18005</strain>
    </source>
</reference>
<dbReference type="Gene3D" id="1.10.287.470">
    <property type="entry name" value="Helix hairpin bin"/>
    <property type="match status" value="1"/>
</dbReference>
<evidence type="ECO:0000259" key="6">
    <source>
        <dbReference type="Pfam" id="PF25990"/>
    </source>
</evidence>
<dbReference type="InterPro" id="IPR058636">
    <property type="entry name" value="Beta-barrel_YknX"/>
</dbReference>